<protein>
    <recommendedName>
        <fullName evidence="3">TPR repeat</fullName>
    </recommendedName>
</protein>
<accession>A0A1I4RZU1</accession>
<name>A0A1I4RZU1_ECTMO</name>
<dbReference type="STRING" id="195064.SAMN05421721_11141"/>
<evidence type="ECO:0008006" key="3">
    <source>
        <dbReference type="Google" id="ProtNLM"/>
    </source>
</evidence>
<dbReference type="InterPro" id="IPR006597">
    <property type="entry name" value="Sel1-like"/>
</dbReference>
<dbReference type="Gene3D" id="1.25.40.10">
    <property type="entry name" value="Tetratricopeptide repeat domain"/>
    <property type="match status" value="2"/>
</dbReference>
<dbReference type="InterPro" id="IPR050767">
    <property type="entry name" value="Sel1_AlgK"/>
</dbReference>
<organism evidence="1 2">
    <name type="scientific">Ectothiorhodospira mobilis</name>
    <dbReference type="NCBI Taxonomy" id="195064"/>
    <lineage>
        <taxon>Bacteria</taxon>
        <taxon>Pseudomonadati</taxon>
        <taxon>Pseudomonadota</taxon>
        <taxon>Gammaproteobacteria</taxon>
        <taxon>Chromatiales</taxon>
        <taxon>Ectothiorhodospiraceae</taxon>
        <taxon>Ectothiorhodospira</taxon>
    </lineage>
</organism>
<evidence type="ECO:0000313" key="2">
    <source>
        <dbReference type="Proteomes" id="UP000199556"/>
    </source>
</evidence>
<proteinExistence type="predicted"/>
<evidence type="ECO:0000313" key="1">
    <source>
        <dbReference type="EMBL" id="SFM57832.1"/>
    </source>
</evidence>
<sequence>MACTLYVTGSYASCMPLMHPPHQPRCPSPTRPRRRLSVYWLVLLLLLPLPLVAPQMALAAPTPWSAEAAAAEPVARLEAEAHAHLKTTPPDYDQARRWFAAAAKQGSPRAMAYLGWFHEHGHGVPQDPGQAVAWYARAVDAGALHYTLHLGWMHLDGRLLKTDQAAAEAWFRRGIRAGYTPAQVALASVWIADAMGGKAPQRTLEAERLLLDAHDKGAPKADYFLAKLYIQGIGAVDADADKAFYYTRLGARRGEPTMQAWLAQQYLDGRGVEADPVQAVKWAHRSASAGDPMGQALWQDLERRLDPQVIREGKARAGED</sequence>
<dbReference type="Proteomes" id="UP000199556">
    <property type="component" value="Unassembled WGS sequence"/>
</dbReference>
<dbReference type="SUPFAM" id="SSF81901">
    <property type="entry name" value="HCP-like"/>
    <property type="match status" value="2"/>
</dbReference>
<dbReference type="PANTHER" id="PTHR11102">
    <property type="entry name" value="SEL-1-LIKE PROTEIN"/>
    <property type="match status" value="1"/>
</dbReference>
<dbReference type="Pfam" id="PF08238">
    <property type="entry name" value="Sel1"/>
    <property type="match status" value="5"/>
</dbReference>
<dbReference type="PANTHER" id="PTHR11102:SF160">
    <property type="entry name" value="ERAD-ASSOCIATED E3 UBIQUITIN-PROTEIN LIGASE COMPONENT HRD3"/>
    <property type="match status" value="1"/>
</dbReference>
<dbReference type="AlphaFoldDB" id="A0A1I4RZU1"/>
<gene>
    <name evidence="1" type="ORF">SAMN05421721_11141</name>
</gene>
<reference evidence="1 2" key="1">
    <citation type="submission" date="2016-10" db="EMBL/GenBank/DDBJ databases">
        <authorList>
            <person name="de Groot N.N."/>
        </authorList>
    </citation>
    <scope>NUCLEOTIDE SEQUENCE [LARGE SCALE GENOMIC DNA]</scope>
    <source>
        <strain evidence="1 2">DSM 4180</strain>
    </source>
</reference>
<keyword evidence="2" id="KW-1185">Reference proteome</keyword>
<dbReference type="InterPro" id="IPR011990">
    <property type="entry name" value="TPR-like_helical_dom_sf"/>
</dbReference>
<dbReference type="SMART" id="SM00671">
    <property type="entry name" value="SEL1"/>
    <property type="match status" value="5"/>
</dbReference>
<dbReference type="EMBL" id="FOUO01000011">
    <property type="protein sequence ID" value="SFM57832.1"/>
    <property type="molecule type" value="Genomic_DNA"/>
</dbReference>